<reference evidence="1" key="1">
    <citation type="journal article" date="2021" name="Sci. Rep.">
        <title>An efficient direct screening system for microorganisms that activate plant immune responses based on plant-microbe interactions using cultured plant cells.</title>
        <authorList>
            <person name="Kurokawa M."/>
            <person name="Nakano M."/>
            <person name="Kitahata N."/>
            <person name="Kuchitsu K."/>
            <person name="Furuya T."/>
        </authorList>
    </citation>
    <scope>NUCLEOTIDE SEQUENCE</scope>
    <source>
        <strain evidence="1">RS3R-1</strain>
    </source>
</reference>
<dbReference type="EMBL" id="BSCQ01000042">
    <property type="protein sequence ID" value="GLH44638.1"/>
    <property type="molecule type" value="Genomic_DNA"/>
</dbReference>
<dbReference type="RefSeq" id="WP_281892150.1">
    <property type="nucleotide sequence ID" value="NZ_BSCQ01000042.1"/>
</dbReference>
<sequence length="204" mass="22902">MSTLTKREQIDQSIENIFRLLEDVCRAPGTYAENDKVLHALKSQGCLCAIDAEFSIRNEQVAIKPISLNTLKKKLAKNGPDRDFTYLDKLRAYAQAAITALSEDPPEQKKRSNSALEQQVEELKASVSQLHAVNMVLIQALEINRRDLITIADTPGTGLRQKRIKDAIDRVIRILGMNPAPFDDITLLSTEKHLKLVPNEKTSR</sequence>
<reference evidence="1" key="3">
    <citation type="journal article" date="2023" name="J. Biotechnol.">
        <title>Draft Genome Sequences of Endophytic Pseudomonas Strains, Isolated from the Interior of Brassicaceae Plants.</title>
        <authorList>
            <person name="Kaneko H."/>
            <person name="Furuya T."/>
        </authorList>
    </citation>
    <scope>NUCLEOTIDE SEQUENCE</scope>
    <source>
        <strain evidence="1">RS3R-1</strain>
    </source>
</reference>
<accession>A0ABQ5PM84</accession>
<evidence type="ECO:0000313" key="2">
    <source>
        <dbReference type="Proteomes" id="UP001145022"/>
    </source>
</evidence>
<dbReference type="Proteomes" id="UP001145022">
    <property type="component" value="Unassembled WGS sequence"/>
</dbReference>
<reference evidence="1" key="2">
    <citation type="submission" date="2022-11" db="EMBL/GenBank/DDBJ databases">
        <title>Draft genome sequencing of Pseudomonas atacamensis RS3R1.</title>
        <authorList>
            <person name="Furuya T."/>
            <person name="Kaneko H."/>
        </authorList>
    </citation>
    <scope>NUCLEOTIDE SEQUENCE</scope>
    <source>
        <strain evidence="1">RS3R-1</strain>
    </source>
</reference>
<evidence type="ECO:0000313" key="1">
    <source>
        <dbReference type="EMBL" id="GLH44638.1"/>
    </source>
</evidence>
<gene>
    <name evidence="1" type="ORF">RS3R1_37260</name>
</gene>
<protein>
    <submittedName>
        <fullName evidence="1">Uncharacterized protein</fullName>
    </submittedName>
</protein>
<comment type="caution">
    <text evidence="1">The sequence shown here is derived from an EMBL/GenBank/DDBJ whole genome shotgun (WGS) entry which is preliminary data.</text>
</comment>
<proteinExistence type="predicted"/>
<organism evidence="1 2">
    <name type="scientific">Pseudomonas atacamensis</name>
    <dbReference type="NCBI Taxonomy" id="2565368"/>
    <lineage>
        <taxon>Bacteria</taxon>
        <taxon>Pseudomonadati</taxon>
        <taxon>Pseudomonadota</taxon>
        <taxon>Gammaproteobacteria</taxon>
        <taxon>Pseudomonadales</taxon>
        <taxon>Pseudomonadaceae</taxon>
        <taxon>Pseudomonas</taxon>
    </lineage>
</organism>
<keyword evidence="2" id="KW-1185">Reference proteome</keyword>
<name>A0ABQ5PM84_9PSED</name>